<name>A0A0J6WNQ9_MYCCU</name>
<proteinExistence type="predicted"/>
<gene>
    <name evidence="1" type="ORF">MCHUDSM44219_00816</name>
</gene>
<dbReference type="InterPro" id="IPR009050">
    <property type="entry name" value="Globin-like_sf"/>
</dbReference>
<evidence type="ECO:0000313" key="2">
    <source>
        <dbReference type="Proteomes" id="UP000036176"/>
    </source>
</evidence>
<dbReference type="Gene3D" id="1.10.490.10">
    <property type="entry name" value="Globins"/>
    <property type="match status" value="1"/>
</dbReference>
<protein>
    <recommendedName>
        <fullName evidence="3">Group 3 truncated hemoglobin ctb</fullName>
    </recommendedName>
</protein>
<comment type="caution">
    <text evidence="1">The sequence shown here is derived from an EMBL/GenBank/DDBJ whole genome shotgun (WGS) entry which is preliminary data.</text>
</comment>
<evidence type="ECO:0000313" key="1">
    <source>
        <dbReference type="EMBL" id="KMO84224.1"/>
    </source>
</evidence>
<dbReference type="GO" id="GO:0019825">
    <property type="term" value="F:oxygen binding"/>
    <property type="evidence" value="ECO:0007669"/>
    <property type="project" value="InterPro"/>
</dbReference>
<dbReference type="InterPro" id="IPR012292">
    <property type="entry name" value="Globin/Proto"/>
</dbReference>
<dbReference type="CDD" id="cd08916">
    <property type="entry name" value="TrHb3_P"/>
    <property type="match status" value="1"/>
</dbReference>
<reference evidence="1 2" key="1">
    <citation type="journal article" date="2015" name="Genome Biol. Evol.">
        <title>Characterization of Three Mycobacterium spp. with Potential Use in Bioremediation by Genome Sequencing and Comparative Genomics.</title>
        <authorList>
            <person name="Das S."/>
            <person name="Pettersson B.M."/>
            <person name="Behra P.R."/>
            <person name="Ramesh M."/>
            <person name="Dasgupta S."/>
            <person name="Bhattacharya A."/>
            <person name="Kirsebom L.A."/>
        </authorList>
    </citation>
    <scope>NUCLEOTIDE SEQUENCE [LARGE SCALE GENOMIC DNA]</scope>
    <source>
        <strain evidence="1 2">DSM 44219</strain>
    </source>
</reference>
<dbReference type="GO" id="GO:0020037">
    <property type="term" value="F:heme binding"/>
    <property type="evidence" value="ECO:0007669"/>
    <property type="project" value="InterPro"/>
</dbReference>
<dbReference type="OrthoDB" id="25954at2"/>
<evidence type="ECO:0008006" key="3">
    <source>
        <dbReference type="Google" id="ProtNLM"/>
    </source>
</evidence>
<sequence>MADAASAGAGRRDLATRRDIEVLLRRFYNEAFRDEILAPPFAELASHGLEQHLPVMCDFWETVLFRAGLYRRNALTVHRRIHECTPLSAVHFTRWLAVWTATVDQMYQGPVAEHAKIHAGRIAAAMNRRLTGVDDPGRPHRSLRTAIKEQPCAF</sequence>
<dbReference type="Proteomes" id="UP000036176">
    <property type="component" value="Unassembled WGS sequence"/>
</dbReference>
<dbReference type="SUPFAM" id="SSF46458">
    <property type="entry name" value="Globin-like"/>
    <property type="match status" value="1"/>
</dbReference>
<dbReference type="PATRIC" id="fig|1800.3.peg.820"/>
<dbReference type="AlphaFoldDB" id="A0A0J6WNQ9"/>
<organism evidence="1 2">
    <name type="scientific">Mycolicibacterium chubuense</name>
    <name type="common">Mycobacterium chubuense</name>
    <dbReference type="NCBI Taxonomy" id="1800"/>
    <lineage>
        <taxon>Bacteria</taxon>
        <taxon>Bacillati</taxon>
        <taxon>Actinomycetota</taxon>
        <taxon>Actinomycetes</taxon>
        <taxon>Mycobacteriales</taxon>
        <taxon>Mycobacteriaceae</taxon>
        <taxon>Mycolicibacterium</taxon>
    </lineage>
</organism>
<dbReference type="RefSeq" id="WP_048416975.1">
    <property type="nucleotide sequence ID" value="NZ_JYNX01000018.1"/>
</dbReference>
<dbReference type="EMBL" id="JYNX01000018">
    <property type="protein sequence ID" value="KMO84224.1"/>
    <property type="molecule type" value="Genomic_DNA"/>
</dbReference>
<accession>A0A0J6WNQ9</accession>
<keyword evidence="2" id="KW-1185">Reference proteome</keyword>